<dbReference type="Pfam" id="PF08241">
    <property type="entry name" value="Methyltransf_11"/>
    <property type="match status" value="1"/>
</dbReference>
<comment type="caution">
    <text evidence="2">The sequence shown here is derived from an EMBL/GenBank/DDBJ whole genome shotgun (WGS) entry which is preliminary data.</text>
</comment>
<dbReference type="Proteomes" id="UP000609879">
    <property type="component" value="Unassembled WGS sequence"/>
</dbReference>
<reference evidence="2 3" key="1">
    <citation type="submission" date="2021-01" db="EMBL/GenBank/DDBJ databases">
        <title>Whole genome shotgun sequence of Actinoplanes deccanensis NBRC 13994.</title>
        <authorList>
            <person name="Komaki H."/>
            <person name="Tamura T."/>
        </authorList>
    </citation>
    <scope>NUCLEOTIDE SEQUENCE [LARGE SCALE GENOMIC DNA]</scope>
    <source>
        <strain evidence="2 3">NBRC 13994</strain>
    </source>
</reference>
<evidence type="ECO:0000313" key="3">
    <source>
        <dbReference type="Proteomes" id="UP000609879"/>
    </source>
</evidence>
<dbReference type="InterPro" id="IPR013216">
    <property type="entry name" value="Methyltransf_11"/>
</dbReference>
<name>A0ABQ3XUW1_9ACTN</name>
<dbReference type="InterPro" id="IPR029063">
    <property type="entry name" value="SAM-dependent_MTases_sf"/>
</dbReference>
<protein>
    <recommendedName>
        <fullName evidence="1">Methyltransferase type 11 domain-containing protein</fullName>
    </recommendedName>
</protein>
<dbReference type="SUPFAM" id="SSF53335">
    <property type="entry name" value="S-adenosyl-L-methionine-dependent methyltransferases"/>
    <property type="match status" value="1"/>
</dbReference>
<accession>A0ABQ3XUW1</accession>
<feature type="domain" description="Methyltransferase type 11" evidence="1">
    <location>
        <begin position="68"/>
        <end position="161"/>
    </location>
</feature>
<dbReference type="PANTHER" id="PTHR43591:SF24">
    <property type="entry name" value="2-METHOXY-6-POLYPRENYL-1,4-BENZOQUINOL METHYLASE, MITOCHONDRIAL"/>
    <property type="match status" value="1"/>
</dbReference>
<proteinExistence type="predicted"/>
<dbReference type="CDD" id="cd02440">
    <property type="entry name" value="AdoMet_MTases"/>
    <property type="match status" value="1"/>
</dbReference>
<organism evidence="2 3">
    <name type="scientific">Paractinoplanes deccanensis</name>
    <dbReference type="NCBI Taxonomy" id="113561"/>
    <lineage>
        <taxon>Bacteria</taxon>
        <taxon>Bacillati</taxon>
        <taxon>Actinomycetota</taxon>
        <taxon>Actinomycetes</taxon>
        <taxon>Micromonosporales</taxon>
        <taxon>Micromonosporaceae</taxon>
        <taxon>Paractinoplanes</taxon>
    </lineage>
</organism>
<evidence type="ECO:0000313" key="2">
    <source>
        <dbReference type="EMBL" id="GID71539.1"/>
    </source>
</evidence>
<dbReference type="EMBL" id="BOMI01000002">
    <property type="protein sequence ID" value="GID71539.1"/>
    <property type="molecule type" value="Genomic_DNA"/>
</dbReference>
<gene>
    <name evidence="2" type="ORF">Ade02nite_01800</name>
</gene>
<evidence type="ECO:0000259" key="1">
    <source>
        <dbReference type="Pfam" id="PF08241"/>
    </source>
</evidence>
<dbReference type="Gene3D" id="3.40.50.150">
    <property type="entry name" value="Vaccinia Virus protein VP39"/>
    <property type="match status" value="1"/>
</dbReference>
<keyword evidence="3" id="KW-1185">Reference proteome</keyword>
<sequence>MVRSISCVNICRMKQIERTPWADLDGQPRELTAMLLAALEEMGRHPEIRRVRRMALEALRPEQGWRMLDAGCGAGDVARMLARETGGEVIALDSSAAIIAAAVERHDGSDVRYVAGDIASIDLPAGSVDGVWCERVLQHVDDVDGAIAELIRVTRPGGRVCLIDTDWTSLAFDGVPPALARTVIDDMHGRLTPRRADMGRTLRRRLVGKGLRDVGAVPVTCLFPSPASAAVVLPMLNPGVPADSWLTAPGVREKWFSHVEEAGARGDFLAVLTIWAVTGTV</sequence>
<dbReference type="PANTHER" id="PTHR43591">
    <property type="entry name" value="METHYLTRANSFERASE"/>
    <property type="match status" value="1"/>
</dbReference>